<protein>
    <submittedName>
        <fullName evidence="2">Uncharacterized protein</fullName>
    </submittedName>
</protein>
<dbReference type="AlphaFoldDB" id="A0A914PUK9"/>
<proteinExistence type="predicted"/>
<evidence type="ECO:0000313" key="1">
    <source>
        <dbReference type="Proteomes" id="UP000887578"/>
    </source>
</evidence>
<dbReference type="WBParaSite" id="PDA_v2.g22425.t1">
    <property type="protein sequence ID" value="PDA_v2.g22425.t1"/>
    <property type="gene ID" value="PDA_v2.g22425"/>
</dbReference>
<keyword evidence="1" id="KW-1185">Reference proteome</keyword>
<dbReference type="Proteomes" id="UP000887578">
    <property type="component" value="Unplaced"/>
</dbReference>
<accession>A0A914PUK9</accession>
<reference evidence="2" key="1">
    <citation type="submission" date="2022-11" db="UniProtKB">
        <authorList>
            <consortium name="WormBaseParasite"/>
        </authorList>
    </citation>
    <scope>IDENTIFICATION</scope>
</reference>
<name>A0A914PUK9_9BILA</name>
<sequence length="195" mass="22457">MNESEIEKFLKDNMAKAEATVRLNQSTPVPRPYRNPLQERMSWRFQVLQNDMQQVPRDNLVSTRTTILSGDSHSCKKALEELKEIKLRDMKVPMVHSGRYLVCRVIGAPCLMVGVNTLVEDLNGDVEQLALYNFRYNINDLEWISFGTILVIKEPWLRYGSQSKTPSMRVDSPTDVIFVDPADEKLLEKIGAKKW</sequence>
<evidence type="ECO:0000313" key="2">
    <source>
        <dbReference type="WBParaSite" id="PDA_v2.g22425.t1"/>
    </source>
</evidence>
<organism evidence="1 2">
    <name type="scientific">Panagrolaimus davidi</name>
    <dbReference type="NCBI Taxonomy" id="227884"/>
    <lineage>
        <taxon>Eukaryota</taxon>
        <taxon>Metazoa</taxon>
        <taxon>Ecdysozoa</taxon>
        <taxon>Nematoda</taxon>
        <taxon>Chromadorea</taxon>
        <taxon>Rhabditida</taxon>
        <taxon>Tylenchina</taxon>
        <taxon>Panagrolaimomorpha</taxon>
        <taxon>Panagrolaimoidea</taxon>
        <taxon>Panagrolaimidae</taxon>
        <taxon>Panagrolaimus</taxon>
    </lineage>
</organism>